<evidence type="ECO:0000313" key="3">
    <source>
        <dbReference type="Proteomes" id="UP001234989"/>
    </source>
</evidence>
<dbReference type="Pfam" id="PF17921">
    <property type="entry name" value="Integrase_H2C2"/>
    <property type="match status" value="1"/>
</dbReference>
<proteinExistence type="predicted"/>
<dbReference type="EMBL" id="CP133614">
    <property type="protein sequence ID" value="WMV18620.1"/>
    <property type="molecule type" value="Genomic_DNA"/>
</dbReference>
<dbReference type="InterPro" id="IPR041588">
    <property type="entry name" value="Integrase_H2C2"/>
</dbReference>
<dbReference type="PANTHER" id="PTHR47266">
    <property type="entry name" value="ENDONUCLEASE-RELATED"/>
    <property type="match status" value="1"/>
</dbReference>
<gene>
    <name evidence="2" type="ORF">MTR67_012005</name>
</gene>
<feature type="non-terminal residue" evidence="2">
    <location>
        <position position="1"/>
    </location>
</feature>
<keyword evidence="3" id="KW-1185">Reference proteome</keyword>
<sequence length="112" mass="12946">GVLSFKVRTCVLGVGDLILNLLAESHVLQYSIYPGVTKMYRDLKRLYWCPGMKKDIAELVAMCQNCQQVKYEHQRPAWFLQRMPIPEWKWEIIAMDFVVGLPKTLGSLILFG</sequence>
<evidence type="ECO:0000259" key="1">
    <source>
        <dbReference type="Pfam" id="PF17921"/>
    </source>
</evidence>
<organism evidence="2 3">
    <name type="scientific">Solanum verrucosum</name>
    <dbReference type="NCBI Taxonomy" id="315347"/>
    <lineage>
        <taxon>Eukaryota</taxon>
        <taxon>Viridiplantae</taxon>
        <taxon>Streptophyta</taxon>
        <taxon>Embryophyta</taxon>
        <taxon>Tracheophyta</taxon>
        <taxon>Spermatophyta</taxon>
        <taxon>Magnoliopsida</taxon>
        <taxon>eudicotyledons</taxon>
        <taxon>Gunneridae</taxon>
        <taxon>Pentapetalae</taxon>
        <taxon>asterids</taxon>
        <taxon>lamiids</taxon>
        <taxon>Solanales</taxon>
        <taxon>Solanaceae</taxon>
        <taxon>Solanoideae</taxon>
        <taxon>Solaneae</taxon>
        <taxon>Solanum</taxon>
    </lineage>
</organism>
<dbReference type="InterPro" id="IPR052160">
    <property type="entry name" value="Gypsy_RT_Integrase-like"/>
</dbReference>
<dbReference type="Proteomes" id="UP001234989">
    <property type="component" value="Chromosome 3"/>
</dbReference>
<dbReference type="AlphaFoldDB" id="A0AAF0QAI9"/>
<evidence type="ECO:0000313" key="2">
    <source>
        <dbReference type="EMBL" id="WMV18620.1"/>
    </source>
</evidence>
<feature type="domain" description="Integrase zinc-binding" evidence="1">
    <location>
        <begin position="17"/>
        <end position="71"/>
    </location>
</feature>
<accession>A0AAF0QAI9</accession>
<dbReference type="Gene3D" id="1.10.340.70">
    <property type="match status" value="1"/>
</dbReference>
<protein>
    <recommendedName>
        <fullName evidence="1">Integrase zinc-binding domain-containing protein</fullName>
    </recommendedName>
</protein>
<name>A0AAF0QAI9_SOLVR</name>
<reference evidence="2" key="1">
    <citation type="submission" date="2023-08" db="EMBL/GenBank/DDBJ databases">
        <title>A de novo genome assembly of Solanum verrucosum Schlechtendal, a Mexican diploid species geographically isolated from the other diploid A-genome species in potato relatives.</title>
        <authorList>
            <person name="Hosaka K."/>
        </authorList>
    </citation>
    <scope>NUCLEOTIDE SEQUENCE</scope>
    <source>
        <tissue evidence="2">Young leaves</tissue>
    </source>
</reference>